<evidence type="ECO:0000256" key="7">
    <source>
        <dbReference type="ARBA" id="ARBA00022723"/>
    </source>
</evidence>
<dbReference type="GO" id="GO:0046872">
    <property type="term" value="F:metal ion binding"/>
    <property type="evidence" value="ECO:0007669"/>
    <property type="project" value="UniProtKB-KW"/>
</dbReference>
<dbReference type="Gene3D" id="3.30.420.10">
    <property type="entry name" value="Ribonuclease H-like superfamily/Ribonuclease H"/>
    <property type="match status" value="1"/>
</dbReference>
<keyword evidence="9 10" id="KW-0378">Hydrolase</keyword>
<evidence type="ECO:0000256" key="5">
    <source>
        <dbReference type="ARBA" id="ARBA00022490"/>
    </source>
</evidence>
<dbReference type="GO" id="GO:0006298">
    <property type="term" value="P:mismatch repair"/>
    <property type="evidence" value="ECO:0007669"/>
    <property type="project" value="TreeGrafter"/>
</dbReference>
<dbReference type="SUPFAM" id="SSF53098">
    <property type="entry name" value="Ribonuclease H-like"/>
    <property type="match status" value="1"/>
</dbReference>
<keyword evidence="8 10" id="KW-0255">Endonuclease</keyword>
<evidence type="ECO:0000256" key="11">
    <source>
        <dbReference type="RuleBase" id="RU003515"/>
    </source>
</evidence>
<evidence type="ECO:0000256" key="9">
    <source>
        <dbReference type="ARBA" id="ARBA00022801"/>
    </source>
</evidence>
<dbReference type="Proteomes" id="UP000695562">
    <property type="component" value="Unassembled WGS sequence"/>
</dbReference>
<comment type="catalytic activity">
    <reaction evidence="1 10 11">
        <text>Endonucleolytic cleavage to 5'-phosphomonoester.</text>
        <dbReference type="EC" id="3.1.26.4"/>
    </reaction>
</comment>
<dbReference type="PANTHER" id="PTHR10954:SF23">
    <property type="entry name" value="RIBONUCLEASE"/>
    <property type="match status" value="1"/>
</dbReference>
<comment type="cofactor">
    <cofactor evidence="2">
        <name>Mg(2+)</name>
        <dbReference type="ChEBI" id="CHEBI:18420"/>
    </cofactor>
</comment>
<dbReference type="InterPro" id="IPR023160">
    <property type="entry name" value="RNase_HII_hlx-loop-hlx_cap_dom"/>
</dbReference>
<evidence type="ECO:0000256" key="3">
    <source>
        <dbReference type="ARBA" id="ARBA00004065"/>
    </source>
</evidence>
<accession>A0A8J4UPH1</accession>
<feature type="binding site" evidence="10">
    <location>
        <position position="110"/>
    </location>
    <ligand>
        <name>a divalent metal cation</name>
        <dbReference type="ChEBI" id="CHEBI:60240"/>
    </ligand>
</feature>
<comment type="similarity">
    <text evidence="11">Belongs to the RNase HII family.</text>
</comment>
<evidence type="ECO:0000259" key="13">
    <source>
        <dbReference type="PROSITE" id="PS51975"/>
    </source>
</evidence>
<comment type="subcellular location">
    <subcellularLocation>
        <location evidence="4">Cytoplasm</location>
    </subcellularLocation>
</comment>
<dbReference type="InterPro" id="IPR001352">
    <property type="entry name" value="RNase_HII/HIII"/>
</dbReference>
<dbReference type="PROSITE" id="PS51975">
    <property type="entry name" value="RNASE_H_2"/>
    <property type="match status" value="1"/>
</dbReference>
<protein>
    <recommendedName>
        <fullName evidence="11">Ribonuclease</fullName>
        <ecNumber evidence="11">3.1.26.4</ecNumber>
    </recommendedName>
</protein>
<dbReference type="PANTHER" id="PTHR10954">
    <property type="entry name" value="RIBONUCLEASE H2 SUBUNIT A"/>
    <property type="match status" value="1"/>
</dbReference>
<evidence type="ECO:0000256" key="4">
    <source>
        <dbReference type="ARBA" id="ARBA00004496"/>
    </source>
</evidence>
<dbReference type="GO" id="GO:0004523">
    <property type="term" value="F:RNA-DNA hybrid ribonuclease activity"/>
    <property type="evidence" value="ECO:0007669"/>
    <property type="project" value="UniProtKB-UniRule"/>
</dbReference>
<evidence type="ECO:0000256" key="12">
    <source>
        <dbReference type="SAM" id="Coils"/>
    </source>
</evidence>
<dbReference type="InterPro" id="IPR004649">
    <property type="entry name" value="RNase_H2_suA"/>
</dbReference>
<evidence type="ECO:0000256" key="6">
    <source>
        <dbReference type="ARBA" id="ARBA00022722"/>
    </source>
</evidence>
<gene>
    <name evidence="14" type="ORF">CYY_009441</name>
</gene>
<dbReference type="Pfam" id="PF01351">
    <property type="entry name" value="RNase_HII"/>
    <property type="match status" value="1"/>
</dbReference>
<feature type="coiled-coil region" evidence="12">
    <location>
        <begin position="439"/>
        <end position="466"/>
    </location>
</feature>
<dbReference type="GO" id="GO:0032299">
    <property type="term" value="C:ribonuclease H2 complex"/>
    <property type="evidence" value="ECO:0007669"/>
    <property type="project" value="TreeGrafter"/>
</dbReference>
<dbReference type="NCBIfam" id="TIGR00729">
    <property type="entry name" value="ribonuclease HII"/>
    <property type="match status" value="1"/>
</dbReference>
<dbReference type="GO" id="GO:0005737">
    <property type="term" value="C:cytoplasm"/>
    <property type="evidence" value="ECO:0007669"/>
    <property type="project" value="UniProtKB-SubCell"/>
</dbReference>
<keyword evidence="7 10" id="KW-0479">Metal-binding</keyword>
<feature type="binding site" evidence="10">
    <location>
        <position position="215"/>
    </location>
    <ligand>
        <name>a divalent metal cation</name>
        <dbReference type="ChEBI" id="CHEBI:60240"/>
    </ligand>
</feature>
<dbReference type="EC" id="3.1.26.4" evidence="11"/>
<dbReference type="GO" id="GO:0043137">
    <property type="term" value="P:DNA replication, removal of RNA primer"/>
    <property type="evidence" value="ECO:0007669"/>
    <property type="project" value="TreeGrafter"/>
</dbReference>
<dbReference type="InterPro" id="IPR024567">
    <property type="entry name" value="RNase_HII/HIII_dom"/>
</dbReference>
<feature type="binding site" evidence="10">
    <location>
        <position position="111"/>
    </location>
    <ligand>
        <name>a divalent metal cation</name>
        <dbReference type="ChEBI" id="CHEBI:60240"/>
    </ligand>
</feature>
<dbReference type="InterPro" id="IPR012337">
    <property type="entry name" value="RNaseH-like_sf"/>
</dbReference>
<dbReference type="EMBL" id="AJWJ01000709">
    <property type="protein sequence ID" value="KAF2069241.1"/>
    <property type="molecule type" value="Genomic_DNA"/>
</dbReference>
<proteinExistence type="inferred from homology"/>
<sequence>MFRFISKYKCTLNLHIRYFTTTTTNSNDTSSNVIEKKKFTIKNSTGVKLKVSAAENKLYNQEIKKKSGLKEFQFINTVYCNDINIPAVKKQQLSVLPETLVGQTVSISIDEAGKGSALGPLVVSVVVLDAATEQYLKRMGVKDSKMLSKAKRETLYDVILEQAIYCQSIHLSAEEIDKRRHSYTLNQIEANLFYQLIQDCIKALPQDQPCNIFIDSIENNATAFSLPFVHSFPQPIYNITCETKADSNYTSVGAASIIAKVERDRYIENLEVLMNEKIGSGYPSDSTTIKFIKKFYHNTVELRKSWNLSFLDGILFPPPGIDETKEKDLNLLSSPSTIEIETTTTTTTVDITSPSPSPLSPLPSTLSSQLIETINKINELNALIKIEMDEIKKKQQRKDLRKLKAIKKEIEKENPSLLGTSKDKAKLAKKTKAVLIEEIGKLEHKLLLVESQLEDMKAQISILQQSKTISTPVSHLEPTRK</sequence>
<evidence type="ECO:0000313" key="14">
    <source>
        <dbReference type="EMBL" id="KAF2069241.1"/>
    </source>
</evidence>
<feature type="domain" description="RNase H type-2" evidence="13">
    <location>
        <begin position="104"/>
        <end position="322"/>
    </location>
</feature>
<comment type="cofactor">
    <cofactor evidence="10">
        <name>Mn(2+)</name>
        <dbReference type="ChEBI" id="CHEBI:29035"/>
    </cofactor>
    <cofactor evidence="10">
        <name>Mg(2+)</name>
        <dbReference type="ChEBI" id="CHEBI:18420"/>
    </cofactor>
    <text evidence="10">Manganese or magnesium. Binds 1 divalent metal ion per monomer in the absence of substrate. May bind a second metal ion after substrate binding.</text>
</comment>
<reference evidence="14" key="1">
    <citation type="submission" date="2020-01" db="EMBL/GenBank/DDBJ databases">
        <title>Development of genomics and gene disruption for Polysphondylium violaceum indicates a role for the polyketide synthase stlB in stalk morphogenesis.</title>
        <authorList>
            <person name="Narita B."/>
            <person name="Kawabe Y."/>
            <person name="Kin K."/>
            <person name="Saito T."/>
            <person name="Gibbs R."/>
            <person name="Kuspa A."/>
            <person name="Muzny D."/>
            <person name="Queller D."/>
            <person name="Richards S."/>
            <person name="Strassman J."/>
            <person name="Sucgang R."/>
            <person name="Worley K."/>
            <person name="Schaap P."/>
        </authorList>
    </citation>
    <scope>NUCLEOTIDE SEQUENCE</scope>
    <source>
        <strain evidence="14">QSvi11</strain>
    </source>
</reference>
<comment type="function">
    <text evidence="3 11">Endonuclease that specifically degrades the RNA of RNA-DNA hybrids.</text>
</comment>
<dbReference type="OrthoDB" id="7462577at2759"/>
<feature type="coiled-coil region" evidence="12">
    <location>
        <begin position="374"/>
        <end position="413"/>
    </location>
</feature>
<evidence type="ECO:0000256" key="2">
    <source>
        <dbReference type="ARBA" id="ARBA00001946"/>
    </source>
</evidence>
<evidence type="ECO:0000256" key="1">
    <source>
        <dbReference type="ARBA" id="ARBA00000077"/>
    </source>
</evidence>
<keyword evidence="15" id="KW-1185">Reference proteome</keyword>
<evidence type="ECO:0000256" key="10">
    <source>
        <dbReference type="PROSITE-ProRule" id="PRU01319"/>
    </source>
</evidence>
<dbReference type="InterPro" id="IPR036397">
    <property type="entry name" value="RNaseH_sf"/>
</dbReference>
<evidence type="ECO:0000256" key="8">
    <source>
        <dbReference type="ARBA" id="ARBA00022759"/>
    </source>
</evidence>
<name>A0A8J4UPH1_9MYCE</name>
<keyword evidence="6 10" id="KW-0540">Nuclease</keyword>
<keyword evidence="12" id="KW-0175">Coiled coil</keyword>
<dbReference type="CDD" id="cd07180">
    <property type="entry name" value="RNase_HII_archaea_like"/>
    <property type="match status" value="1"/>
</dbReference>
<dbReference type="AlphaFoldDB" id="A0A8J4UPH1"/>
<organism evidence="14 15">
    <name type="scientific">Polysphondylium violaceum</name>
    <dbReference type="NCBI Taxonomy" id="133409"/>
    <lineage>
        <taxon>Eukaryota</taxon>
        <taxon>Amoebozoa</taxon>
        <taxon>Evosea</taxon>
        <taxon>Eumycetozoa</taxon>
        <taxon>Dictyostelia</taxon>
        <taxon>Dictyosteliales</taxon>
        <taxon>Dictyosteliaceae</taxon>
        <taxon>Polysphondylium</taxon>
    </lineage>
</organism>
<comment type="caution">
    <text evidence="14">The sequence shown here is derived from an EMBL/GenBank/DDBJ whole genome shotgun (WGS) entry which is preliminary data.</text>
</comment>
<dbReference type="GO" id="GO:0003723">
    <property type="term" value="F:RNA binding"/>
    <property type="evidence" value="ECO:0007669"/>
    <property type="project" value="UniProtKB-UniRule"/>
</dbReference>
<dbReference type="Gene3D" id="1.10.10.460">
    <property type="entry name" value="Ribonuclease hii. Domain 2"/>
    <property type="match status" value="1"/>
</dbReference>
<keyword evidence="5" id="KW-0963">Cytoplasm</keyword>
<evidence type="ECO:0000313" key="15">
    <source>
        <dbReference type="Proteomes" id="UP000695562"/>
    </source>
</evidence>